<accession>A0ACD5GQD1</accession>
<sequence length="44" mass="5054">MQLSRNWQRFFRNSDRTDCSSNLTHPLGVGDVEFDVPTKGDRIG</sequence>
<evidence type="ECO:0000313" key="2">
    <source>
        <dbReference type="Proteomes" id="UP000095472"/>
    </source>
</evidence>
<evidence type="ECO:0000313" key="1">
    <source>
        <dbReference type="EMBL" id="XPM62709.1"/>
    </source>
</evidence>
<reference evidence="1 2" key="1">
    <citation type="journal article" date="2016" name="Genome Announc.">
        <title>Draft Genome Sequence of the Thermotolerant Cyanobacterium Desertifilum sp. IPPAS B-1220.</title>
        <authorList>
            <person name="Mironov K.S."/>
            <person name="Sinetova M.A."/>
            <person name="Bolatkhan K."/>
            <person name="Zayadan B.K."/>
            <person name="Ustinova V.V."/>
            <person name="Kupriyanova E.V."/>
            <person name="Skrypnik A.N."/>
            <person name="Gogoleva N.E."/>
            <person name="Gogolev Y.V."/>
            <person name="Los D.A."/>
        </authorList>
    </citation>
    <scope>NUCLEOTIDE SEQUENCE [LARGE SCALE GENOMIC DNA]</scope>
    <source>
        <strain evidence="1 2">IPPAS B-1220</strain>
    </source>
</reference>
<keyword evidence="2" id="KW-1185">Reference proteome</keyword>
<dbReference type="EMBL" id="CP182909">
    <property type="protein sequence ID" value="XPM62709.1"/>
    <property type="molecule type" value="Genomic_DNA"/>
</dbReference>
<dbReference type="Proteomes" id="UP000095472">
    <property type="component" value="Chromosome"/>
</dbReference>
<organism evidence="1 2">
    <name type="scientific">Desertifilum tharense IPPAS B-1220</name>
    <dbReference type="NCBI Taxonomy" id="1781255"/>
    <lineage>
        <taxon>Bacteria</taxon>
        <taxon>Bacillati</taxon>
        <taxon>Cyanobacteriota</taxon>
        <taxon>Cyanophyceae</taxon>
        <taxon>Desertifilales</taxon>
        <taxon>Desertifilaceae</taxon>
        <taxon>Desertifilum</taxon>
    </lineage>
</organism>
<name>A0ACD5GQD1_9CYAN</name>
<gene>
    <name evidence="1" type="ORF">BH720_024275</name>
</gene>
<protein>
    <submittedName>
        <fullName evidence="1">Uncharacterized protein</fullName>
    </submittedName>
</protein>
<proteinExistence type="predicted"/>